<evidence type="ECO:0000256" key="1">
    <source>
        <dbReference type="ARBA" id="ARBA00004370"/>
    </source>
</evidence>
<accession>A0A7X2IV77</accession>
<dbReference type="InterPro" id="IPR004089">
    <property type="entry name" value="MCPsignal_dom"/>
</dbReference>
<comment type="similarity">
    <text evidence="3">Belongs to the methyl-accepting chemotaxis (MCP) protein family.</text>
</comment>
<keyword evidence="2" id="KW-0488">Methylation</keyword>
<keyword evidence="6" id="KW-1133">Transmembrane helix</keyword>
<feature type="transmembrane region" description="Helical" evidence="6">
    <location>
        <begin position="143"/>
        <end position="167"/>
    </location>
</feature>
<keyword evidence="6" id="KW-0472">Membrane</keyword>
<evidence type="ECO:0000313" key="9">
    <source>
        <dbReference type="Proteomes" id="UP000446768"/>
    </source>
</evidence>
<feature type="transmembrane region" description="Helical" evidence="6">
    <location>
        <begin position="16"/>
        <end position="35"/>
    </location>
</feature>
<gene>
    <name evidence="8" type="ORF">GJ700_30770</name>
</gene>
<dbReference type="InterPro" id="IPR051310">
    <property type="entry name" value="MCP_chemotaxis"/>
</dbReference>
<dbReference type="Gene3D" id="1.10.287.950">
    <property type="entry name" value="Methyl-accepting chemotaxis protein"/>
    <property type="match status" value="1"/>
</dbReference>
<feature type="transmembrane region" description="Helical" evidence="6">
    <location>
        <begin position="41"/>
        <end position="58"/>
    </location>
</feature>
<dbReference type="PROSITE" id="PS50111">
    <property type="entry name" value="CHEMOTAXIS_TRANSDUC_2"/>
    <property type="match status" value="1"/>
</dbReference>
<reference evidence="8 9" key="1">
    <citation type="submission" date="2019-11" db="EMBL/GenBank/DDBJ databases">
        <title>Novel species isolated from a subtropical stream in China.</title>
        <authorList>
            <person name="Lu H."/>
        </authorList>
    </citation>
    <scope>NUCLEOTIDE SEQUENCE [LARGE SCALE GENOMIC DNA]</scope>
    <source>
        <strain evidence="8 9">FT92W</strain>
    </source>
</reference>
<dbReference type="GO" id="GO:0004888">
    <property type="term" value="F:transmembrane signaling receptor activity"/>
    <property type="evidence" value="ECO:0007669"/>
    <property type="project" value="TreeGrafter"/>
</dbReference>
<name>A0A7X2IV77_9BURK</name>
<dbReference type="GO" id="GO:0006935">
    <property type="term" value="P:chemotaxis"/>
    <property type="evidence" value="ECO:0007669"/>
    <property type="project" value="TreeGrafter"/>
</dbReference>
<dbReference type="PANTHER" id="PTHR43531">
    <property type="entry name" value="PROTEIN ICFG"/>
    <property type="match status" value="1"/>
</dbReference>
<dbReference type="EMBL" id="WKJJ01000027">
    <property type="protein sequence ID" value="MRV76103.1"/>
    <property type="molecule type" value="Genomic_DNA"/>
</dbReference>
<keyword evidence="9" id="KW-1185">Reference proteome</keyword>
<protein>
    <submittedName>
        <fullName evidence="8">Chemotaxis protein</fullName>
    </submittedName>
</protein>
<dbReference type="AlphaFoldDB" id="A0A7X2IV77"/>
<dbReference type="GO" id="GO:0005886">
    <property type="term" value="C:plasma membrane"/>
    <property type="evidence" value="ECO:0007669"/>
    <property type="project" value="TreeGrafter"/>
</dbReference>
<dbReference type="Pfam" id="PF00015">
    <property type="entry name" value="MCPsignal"/>
    <property type="match status" value="1"/>
</dbReference>
<keyword evidence="4" id="KW-0807">Transducer</keyword>
<evidence type="ECO:0000259" key="7">
    <source>
        <dbReference type="PROSITE" id="PS50111"/>
    </source>
</evidence>
<evidence type="ECO:0000256" key="5">
    <source>
        <dbReference type="SAM" id="Coils"/>
    </source>
</evidence>
<dbReference type="SMART" id="SM00283">
    <property type="entry name" value="MA"/>
    <property type="match status" value="1"/>
</dbReference>
<feature type="domain" description="Methyl-accepting transducer" evidence="7">
    <location>
        <begin position="198"/>
        <end position="427"/>
    </location>
</feature>
<comment type="caution">
    <text evidence="8">The sequence shown here is derived from an EMBL/GenBank/DDBJ whole genome shotgun (WGS) entry which is preliminary data.</text>
</comment>
<sequence length="461" mass="49476">MNDEAMQHLHIIKANTFLRIVLWLMLVLSLCLAQWHQTWSAVLWVGLPCALIPTILMARLPHALVTRLCVSASLMVFCALNIFQARGMTETHFGVFVMLSLLLFYQDWRVIVMGGAVIAVHHLSFNFLQQAGYGDICFTDPGIGITLVHAVYVVVECAALSYLAMLLRNESVAANLSQWRLQSNANHLGTIVDQSQQGINAINAASIEIANGNADLSARTESQAASLEKTISTMEDLTATVQQNSERSRDANQLVTSASAIAGSGGQMVSEVVSTMGSIRESSRRIVDIIGVIDGIAFQTNILALNAAVEAARAGEQGRGFAVVASEVRSLAQRSATAAKEIKDLIKDSVDKIETGGKLVDATGATMAQLVTSVHQAAVIMSEMHEASQLQSTGIAQVNLAIRSMDETTQQNAALVEEVAAAAETMREYTAQLVTLLASLPQDTHGQPARKTATQHLSLAN</sequence>
<feature type="coiled-coil region" evidence="5">
    <location>
        <begin position="405"/>
        <end position="432"/>
    </location>
</feature>
<dbReference type="CDD" id="cd11386">
    <property type="entry name" value="MCP_signal"/>
    <property type="match status" value="1"/>
</dbReference>
<dbReference type="PANTHER" id="PTHR43531:SF14">
    <property type="entry name" value="METHYL-ACCEPTING CHEMOTAXIS PROTEIN I-RELATED"/>
    <property type="match status" value="1"/>
</dbReference>
<feature type="transmembrane region" description="Helical" evidence="6">
    <location>
        <begin position="65"/>
        <end position="83"/>
    </location>
</feature>
<proteinExistence type="inferred from homology"/>
<keyword evidence="5" id="KW-0175">Coiled coil</keyword>
<evidence type="ECO:0000256" key="2">
    <source>
        <dbReference type="ARBA" id="ARBA00022481"/>
    </source>
</evidence>
<evidence type="ECO:0000256" key="6">
    <source>
        <dbReference type="SAM" id="Phobius"/>
    </source>
</evidence>
<evidence type="ECO:0000313" key="8">
    <source>
        <dbReference type="EMBL" id="MRV76103.1"/>
    </source>
</evidence>
<evidence type="ECO:0000256" key="4">
    <source>
        <dbReference type="PROSITE-ProRule" id="PRU00284"/>
    </source>
</evidence>
<dbReference type="FunFam" id="1.10.287.950:FF:000001">
    <property type="entry name" value="Methyl-accepting chemotaxis sensory transducer"/>
    <property type="match status" value="1"/>
</dbReference>
<dbReference type="GO" id="GO:0007165">
    <property type="term" value="P:signal transduction"/>
    <property type="evidence" value="ECO:0007669"/>
    <property type="project" value="UniProtKB-KW"/>
</dbReference>
<dbReference type="SUPFAM" id="SSF58104">
    <property type="entry name" value="Methyl-accepting chemotaxis protein (MCP) signaling domain"/>
    <property type="match status" value="1"/>
</dbReference>
<comment type="subcellular location">
    <subcellularLocation>
        <location evidence="1">Membrane</location>
    </subcellularLocation>
</comment>
<keyword evidence="6" id="KW-0812">Transmembrane</keyword>
<dbReference type="Proteomes" id="UP000446768">
    <property type="component" value="Unassembled WGS sequence"/>
</dbReference>
<organism evidence="8 9">
    <name type="scientific">Pseudoduganella rivuli</name>
    <dbReference type="NCBI Taxonomy" id="2666085"/>
    <lineage>
        <taxon>Bacteria</taxon>
        <taxon>Pseudomonadati</taxon>
        <taxon>Pseudomonadota</taxon>
        <taxon>Betaproteobacteria</taxon>
        <taxon>Burkholderiales</taxon>
        <taxon>Oxalobacteraceae</taxon>
        <taxon>Telluria group</taxon>
        <taxon>Pseudoduganella</taxon>
    </lineage>
</organism>
<evidence type="ECO:0000256" key="3">
    <source>
        <dbReference type="ARBA" id="ARBA00029447"/>
    </source>
</evidence>